<proteinExistence type="predicted"/>
<organism evidence="1 2">
    <name type="scientific">Triticum urartu</name>
    <name type="common">Red wild einkorn</name>
    <name type="synonym">Crithodium urartu</name>
    <dbReference type="NCBI Taxonomy" id="4572"/>
    <lineage>
        <taxon>Eukaryota</taxon>
        <taxon>Viridiplantae</taxon>
        <taxon>Streptophyta</taxon>
        <taxon>Embryophyta</taxon>
        <taxon>Tracheophyta</taxon>
        <taxon>Spermatophyta</taxon>
        <taxon>Magnoliopsida</taxon>
        <taxon>Liliopsida</taxon>
        <taxon>Poales</taxon>
        <taxon>Poaceae</taxon>
        <taxon>BOP clade</taxon>
        <taxon>Pooideae</taxon>
        <taxon>Triticodae</taxon>
        <taxon>Triticeae</taxon>
        <taxon>Triticinae</taxon>
        <taxon>Triticum</taxon>
    </lineage>
</organism>
<reference evidence="1" key="3">
    <citation type="submission" date="2022-06" db="UniProtKB">
        <authorList>
            <consortium name="EnsemblPlants"/>
        </authorList>
    </citation>
    <scope>IDENTIFICATION</scope>
</reference>
<evidence type="ECO:0000313" key="2">
    <source>
        <dbReference type="Proteomes" id="UP000015106"/>
    </source>
</evidence>
<dbReference type="Gramene" id="TuG1812G0200006003.01.T01">
    <property type="protein sequence ID" value="TuG1812G0200006003.01.T01.cds304667"/>
    <property type="gene ID" value="TuG1812G0200006003.01"/>
</dbReference>
<evidence type="ECO:0000313" key="1">
    <source>
        <dbReference type="EnsemblPlants" id="TuG1812G0200006003.01.T01.cds304667"/>
    </source>
</evidence>
<dbReference type="Proteomes" id="UP000015106">
    <property type="component" value="Chromosome 2"/>
</dbReference>
<name>A0A8R7PLS8_TRIUA</name>
<keyword evidence="2" id="KW-1185">Reference proteome</keyword>
<accession>A0A8R7PLS8</accession>
<sequence>MLDVLRCPAPAHVGAQPRVDTFAYHIPIETAEDLLELCKNCSVWKEEGGADEDHVLQVLPMTVGAKATSYTDPAGSPAVSFKSSVGRNC</sequence>
<reference evidence="1" key="2">
    <citation type="submission" date="2018-03" db="EMBL/GenBank/DDBJ databases">
        <title>The Triticum urartu genome reveals the dynamic nature of wheat genome evolution.</title>
        <authorList>
            <person name="Ling H."/>
            <person name="Ma B."/>
            <person name="Shi X."/>
            <person name="Liu H."/>
            <person name="Dong L."/>
            <person name="Sun H."/>
            <person name="Cao Y."/>
            <person name="Gao Q."/>
            <person name="Zheng S."/>
            <person name="Li Y."/>
            <person name="Yu Y."/>
            <person name="Du H."/>
            <person name="Qi M."/>
            <person name="Li Y."/>
            <person name="Yu H."/>
            <person name="Cui Y."/>
            <person name="Wang N."/>
            <person name="Chen C."/>
            <person name="Wu H."/>
            <person name="Zhao Y."/>
            <person name="Zhang J."/>
            <person name="Li Y."/>
            <person name="Zhou W."/>
            <person name="Zhang B."/>
            <person name="Hu W."/>
            <person name="Eijk M."/>
            <person name="Tang J."/>
            <person name="Witsenboer H."/>
            <person name="Zhao S."/>
            <person name="Li Z."/>
            <person name="Zhang A."/>
            <person name="Wang D."/>
            <person name="Liang C."/>
        </authorList>
    </citation>
    <scope>NUCLEOTIDE SEQUENCE [LARGE SCALE GENOMIC DNA]</scope>
    <source>
        <strain evidence="1">cv. G1812</strain>
    </source>
</reference>
<protein>
    <submittedName>
        <fullName evidence="1">Uncharacterized protein</fullName>
    </submittedName>
</protein>
<dbReference type="EnsemblPlants" id="TuG1812G0200006003.01.T01">
    <property type="protein sequence ID" value="TuG1812G0200006003.01.T01.cds304667"/>
    <property type="gene ID" value="TuG1812G0200006003.01"/>
</dbReference>
<reference evidence="2" key="1">
    <citation type="journal article" date="2013" name="Nature">
        <title>Draft genome of the wheat A-genome progenitor Triticum urartu.</title>
        <authorList>
            <person name="Ling H.Q."/>
            <person name="Zhao S."/>
            <person name="Liu D."/>
            <person name="Wang J."/>
            <person name="Sun H."/>
            <person name="Zhang C."/>
            <person name="Fan H."/>
            <person name="Li D."/>
            <person name="Dong L."/>
            <person name="Tao Y."/>
            <person name="Gao C."/>
            <person name="Wu H."/>
            <person name="Li Y."/>
            <person name="Cui Y."/>
            <person name="Guo X."/>
            <person name="Zheng S."/>
            <person name="Wang B."/>
            <person name="Yu K."/>
            <person name="Liang Q."/>
            <person name="Yang W."/>
            <person name="Lou X."/>
            <person name="Chen J."/>
            <person name="Feng M."/>
            <person name="Jian J."/>
            <person name="Zhang X."/>
            <person name="Luo G."/>
            <person name="Jiang Y."/>
            <person name="Liu J."/>
            <person name="Wang Z."/>
            <person name="Sha Y."/>
            <person name="Zhang B."/>
            <person name="Wu H."/>
            <person name="Tang D."/>
            <person name="Shen Q."/>
            <person name="Xue P."/>
            <person name="Zou S."/>
            <person name="Wang X."/>
            <person name="Liu X."/>
            <person name="Wang F."/>
            <person name="Yang Y."/>
            <person name="An X."/>
            <person name="Dong Z."/>
            <person name="Zhang K."/>
            <person name="Zhang X."/>
            <person name="Luo M.C."/>
            <person name="Dvorak J."/>
            <person name="Tong Y."/>
            <person name="Wang J."/>
            <person name="Yang H."/>
            <person name="Li Z."/>
            <person name="Wang D."/>
            <person name="Zhang A."/>
            <person name="Wang J."/>
        </authorList>
    </citation>
    <scope>NUCLEOTIDE SEQUENCE</scope>
    <source>
        <strain evidence="2">cv. G1812</strain>
    </source>
</reference>
<dbReference type="AlphaFoldDB" id="A0A8R7PLS8"/>